<feature type="region of interest" description="Disordered" evidence="1">
    <location>
        <begin position="1"/>
        <end position="38"/>
    </location>
</feature>
<dbReference type="EMBL" id="BMAW01058411">
    <property type="protein sequence ID" value="GFT16186.1"/>
    <property type="molecule type" value="Genomic_DNA"/>
</dbReference>
<name>A0A8X6NJ65_NEPPI</name>
<sequence>MRLSTHSIESGARGSLLHGAGARSRGVDESRSPRALGPAAVGRGYYFTLETALEGSGVETLGTWMEEKANFLTSSFQGRERRKRYLLE</sequence>
<protein>
    <submittedName>
        <fullName evidence="2">Uncharacterized protein</fullName>
    </submittedName>
</protein>
<comment type="caution">
    <text evidence="2">The sequence shown here is derived from an EMBL/GenBank/DDBJ whole genome shotgun (WGS) entry which is preliminary data.</text>
</comment>
<evidence type="ECO:0000256" key="1">
    <source>
        <dbReference type="SAM" id="MobiDB-lite"/>
    </source>
</evidence>
<organism evidence="2 3">
    <name type="scientific">Nephila pilipes</name>
    <name type="common">Giant wood spider</name>
    <name type="synonym">Nephila maculata</name>
    <dbReference type="NCBI Taxonomy" id="299642"/>
    <lineage>
        <taxon>Eukaryota</taxon>
        <taxon>Metazoa</taxon>
        <taxon>Ecdysozoa</taxon>
        <taxon>Arthropoda</taxon>
        <taxon>Chelicerata</taxon>
        <taxon>Arachnida</taxon>
        <taxon>Araneae</taxon>
        <taxon>Araneomorphae</taxon>
        <taxon>Entelegynae</taxon>
        <taxon>Araneoidea</taxon>
        <taxon>Nephilidae</taxon>
        <taxon>Nephila</taxon>
    </lineage>
</organism>
<accession>A0A8X6NJ65</accession>
<evidence type="ECO:0000313" key="2">
    <source>
        <dbReference type="EMBL" id="GFT16186.1"/>
    </source>
</evidence>
<dbReference type="OrthoDB" id="6409504at2759"/>
<proteinExistence type="predicted"/>
<dbReference type="Proteomes" id="UP000887013">
    <property type="component" value="Unassembled WGS sequence"/>
</dbReference>
<keyword evidence="3" id="KW-1185">Reference proteome</keyword>
<dbReference type="AlphaFoldDB" id="A0A8X6NJ65"/>
<reference evidence="2" key="1">
    <citation type="submission" date="2020-08" db="EMBL/GenBank/DDBJ databases">
        <title>Multicomponent nature underlies the extraordinary mechanical properties of spider dragline silk.</title>
        <authorList>
            <person name="Kono N."/>
            <person name="Nakamura H."/>
            <person name="Mori M."/>
            <person name="Yoshida Y."/>
            <person name="Ohtoshi R."/>
            <person name="Malay A.D."/>
            <person name="Moran D.A.P."/>
            <person name="Tomita M."/>
            <person name="Numata K."/>
            <person name="Arakawa K."/>
        </authorList>
    </citation>
    <scope>NUCLEOTIDE SEQUENCE</scope>
</reference>
<evidence type="ECO:0000313" key="3">
    <source>
        <dbReference type="Proteomes" id="UP000887013"/>
    </source>
</evidence>
<gene>
    <name evidence="2" type="ORF">NPIL_220871</name>
</gene>